<dbReference type="SUPFAM" id="SSF52047">
    <property type="entry name" value="RNI-like"/>
    <property type="match status" value="1"/>
</dbReference>
<accession>A0ABC8ZUF2</accession>
<dbReference type="FunFam" id="3.30.200.20:FF:000432">
    <property type="entry name" value="LRR receptor-like serine/threonine-protein kinase EFR"/>
    <property type="match status" value="1"/>
</dbReference>
<dbReference type="EC" id="2.7.11.1" evidence="4"/>
<comment type="similarity">
    <text evidence="3">Belongs to the protein kinase superfamily. Ser/Thr protein kinase family.</text>
</comment>
<evidence type="ECO:0000256" key="25">
    <source>
        <dbReference type="PROSITE-ProRule" id="PRU10141"/>
    </source>
</evidence>
<dbReference type="Pfam" id="PF00560">
    <property type="entry name" value="LRR_1"/>
    <property type="match status" value="5"/>
</dbReference>
<evidence type="ECO:0000259" key="27">
    <source>
        <dbReference type="PROSITE" id="PS50011"/>
    </source>
</evidence>
<dbReference type="Gene3D" id="3.80.10.10">
    <property type="entry name" value="Ribonuclease Inhibitor"/>
    <property type="match status" value="4"/>
</dbReference>
<dbReference type="InterPro" id="IPR013210">
    <property type="entry name" value="LRR_N_plant-typ"/>
</dbReference>
<dbReference type="PANTHER" id="PTHR48053:SF151">
    <property type="entry name" value="OS02G0216000 PROTEIN"/>
    <property type="match status" value="1"/>
</dbReference>
<dbReference type="PROSITE" id="PS50011">
    <property type="entry name" value="PROTEIN_KINASE_DOM"/>
    <property type="match status" value="1"/>
</dbReference>
<dbReference type="GO" id="GO:0005886">
    <property type="term" value="C:plasma membrane"/>
    <property type="evidence" value="ECO:0007669"/>
    <property type="project" value="UniProtKB-SubCell"/>
</dbReference>
<evidence type="ECO:0000256" key="3">
    <source>
        <dbReference type="ARBA" id="ARBA00008684"/>
    </source>
</evidence>
<dbReference type="InterPro" id="IPR000719">
    <property type="entry name" value="Prot_kinase_dom"/>
</dbReference>
<evidence type="ECO:0000256" key="19">
    <source>
        <dbReference type="ARBA" id="ARBA00023180"/>
    </source>
</evidence>
<dbReference type="FunFam" id="3.80.10.10:FF:000233">
    <property type="entry name" value="Leucine-rich repeat receptor-like protein kinase TDR"/>
    <property type="match status" value="1"/>
</dbReference>
<dbReference type="InterPro" id="IPR003591">
    <property type="entry name" value="Leu-rich_rpt_typical-subtyp"/>
</dbReference>
<dbReference type="PANTHER" id="PTHR48053">
    <property type="entry name" value="LEUCINE RICH REPEAT FAMILY PROTEIN, EXPRESSED"/>
    <property type="match status" value="1"/>
</dbReference>
<dbReference type="Proteomes" id="UP001497457">
    <property type="component" value="Chromosome 2b"/>
</dbReference>
<dbReference type="InterPro" id="IPR008271">
    <property type="entry name" value="Ser/Thr_kinase_AS"/>
</dbReference>
<feature type="binding site" evidence="25">
    <location>
        <position position="902"/>
    </location>
    <ligand>
        <name>ATP</name>
        <dbReference type="ChEBI" id="CHEBI:30616"/>
    </ligand>
</feature>
<protein>
    <recommendedName>
        <fullName evidence="24">Receptor kinase-like protein Xa21</fullName>
        <ecNumber evidence="4">2.7.11.1</ecNumber>
    </recommendedName>
</protein>
<evidence type="ECO:0000313" key="29">
    <source>
        <dbReference type="Proteomes" id="UP001497457"/>
    </source>
</evidence>
<evidence type="ECO:0000256" key="10">
    <source>
        <dbReference type="ARBA" id="ARBA00022692"/>
    </source>
</evidence>
<evidence type="ECO:0000256" key="2">
    <source>
        <dbReference type="ARBA" id="ARBA00004389"/>
    </source>
</evidence>
<feature type="domain" description="Protein kinase" evidence="27">
    <location>
        <begin position="865"/>
        <end position="1137"/>
    </location>
</feature>
<keyword evidence="7" id="KW-0597">Phosphoprotein</keyword>
<keyword evidence="11" id="KW-0732">Signal</keyword>
<evidence type="ECO:0000256" key="26">
    <source>
        <dbReference type="SAM" id="Phobius"/>
    </source>
</evidence>
<evidence type="ECO:0000256" key="22">
    <source>
        <dbReference type="ARBA" id="ARBA00054320"/>
    </source>
</evidence>
<keyword evidence="10 26" id="KW-0812">Transmembrane</keyword>
<dbReference type="SUPFAM" id="SSF56112">
    <property type="entry name" value="Protein kinase-like (PK-like)"/>
    <property type="match status" value="1"/>
</dbReference>
<evidence type="ECO:0000313" key="28">
    <source>
        <dbReference type="EMBL" id="CAL4966512.1"/>
    </source>
</evidence>
<feature type="transmembrane region" description="Helical" evidence="26">
    <location>
        <begin position="801"/>
        <end position="826"/>
    </location>
</feature>
<keyword evidence="16 26" id="KW-1133">Transmembrane helix</keyword>
<organism evidence="28 29">
    <name type="scientific">Urochloa decumbens</name>
    <dbReference type="NCBI Taxonomy" id="240449"/>
    <lineage>
        <taxon>Eukaryota</taxon>
        <taxon>Viridiplantae</taxon>
        <taxon>Streptophyta</taxon>
        <taxon>Embryophyta</taxon>
        <taxon>Tracheophyta</taxon>
        <taxon>Spermatophyta</taxon>
        <taxon>Magnoliopsida</taxon>
        <taxon>Liliopsida</taxon>
        <taxon>Poales</taxon>
        <taxon>Poaceae</taxon>
        <taxon>PACMAD clade</taxon>
        <taxon>Panicoideae</taxon>
        <taxon>Panicodae</taxon>
        <taxon>Paniceae</taxon>
        <taxon>Melinidinae</taxon>
        <taxon>Urochloa</taxon>
    </lineage>
</organism>
<keyword evidence="9" id="KW-0808">Transferase</keyword>
<dbReference type="GO" id="GO:0005789">
    <property type="term" value="C:endoplasmic reticulum membrane"/>
    <property type="evidence" value="ECO:0007669"/>
    <property type="project" value="UniProtKB-SubCell"/>
</dbReference>
<keyword evidence="5" id="KW-1003">Cell membrane</keyword>
<evidence type="ECO:0000256" key="17">
    <source>
        <dbReference type="ARBA" id="ARBA00023136"/>
    </source>
</evidence>
<dbReference type="PROSITE" id="PS00107">
    <property type="entry name" value="PROTEIN_KINASE_ATP"/>
    <property type="match status" value="1"/>
</dbReference>
<evidence type="ECO:0000256" key="14">
    <source>
        <dbReference type="ARBA" id="ARBA00022777"/>
    </source>
</evidence>
<dbReference type="Pfam" id="PF08263">
    <property type="entry name" value="LRRNT_2"/>
    <property type="match status" value="1"/>
</dbReference>
<keyword evidence="14" id="KW-0418">Kinase</keyword>
<comment type="function">
    <text evidence="23">The processed protein kinase Xa21 chain released by protein cleavage after X.oryzae pv. oryzae protein Ax21 detection translocates into the nucleus where it can bind and regulate WRKY62, a transcription factor. Confers resistance to the bacterial pathogen X.oryzae pv. oryzae (Xoo).</text>
</comment>
<dbReference type="SMART" id="SM00369">
    <property type="entry name" value="LRR_TYP"/>
    <property type="match status" value="11"/>
</dbReference>
<comment type="catalytic activity">
    <reaction evidence="21">
        <text>L-seryl-[protein] + ATP = O-phospho-L-seryl-[protein] + ADP + H(+)</text>
        <dbReference type="Rhea" id="RHEA:17989"/>
        <dbReference type="Rhea" id="RHEA-COMP:9863"/>
        <dbReference type="Rhea" id="RHEA-COMP:11604"/>
        <dbReference type="ChEBI" id="CHEBI:15378"/>
        <dbReference type="ChEBI" id="CHEBI:29999"/>
        <dbReference type="ChEBI" id="CHEBI:30616"/>
        <dbReference type="ChEBI" id="CHEBI:83421"/>
        <dbReference type="ChEBI" id="CHEBI:456216"/>
        <dbReference type="EC" id="2.7.11.1"/>
    </reaction>
</comment>
<dbReference type="Gene3D" id="3.30.200.20">
    <property type="entry name" value="Phosphorylase Kinase, domain 1"/>
    <property type="match status" value="1"/>
</dbReference>
<sequence length="1177" mass="126195">MLEPHSISASFTSLEAASHASSDYSQSTERSRNTSLEAASHTFSASGFMALLLLLLQLGTLVAAAAAAGTDRDALLAIKAAVSDPSGKLRSWNDTAHLCQWPGVNCTAGRVTWLDVSGHGLTGTLSPAVGDLSDLKVLNLTGNGISGSIPASLGRLRRLTYLSLGDNAFTGVIPAALGNLTAIEVMFLDYNHLTGGVPEWLGSLQSLNNLGLTNNSLSGCIPPSLGNLTNIRLLRLGENLLEGGIPNTLSRLPNLCVFQVYTNHLAGEIPPGFFNMSSLQEFSIDDNGFHGELPVDAGARWPHLQKLFLNENGLTGPIPPSLGNLTSIQLLMLGGNRLEGGIPDALSHLPDLRIFQVYRNRLTGEIPSGFFNMSSLREFSIVDNGFHGELPAGAGARWPHLQNLLLGDNGLSGPIPASLAMASSLRILSLANNSFTGHVPPEIGRLCVQYLELGNNELTATDVGGWEFLDALTNCSGVVGIYLNRNKLGGAMPGSVARLSPELQGLSLAFNRISGEIPSGITNLIGLQTLDLTSNLLTGEIPEGIGQLKNLQKLRLRENKLTGHVPSSIGGLSQLLSLDLGNNLLNGSIPPSIGSLKLLTQINLSGNKLTGHVPKQLFLLPSLSVAMNLSDNRLDGQLPHEIGQLMQLATMALSGNRFSGEVPTELGSCQSLEFLGLDRNLFVGSIPSSLSRLKALKKLNLTSNKLTGRIPPELSQMSGLQGLYLSRNGLYGGIPAGLQNMGSLIELDVSYNHLDGIVPMRGVFANTTGFKMAGNGELCGGATQLRLPPCRRTNSIRHHHMFLKIALPTIGLALALFLAMLFALLWCRRRRRSRITADTTTRSVLNGNNYPRVSYAQLAKATENFSNANLIGAGKYGSVYQGILPLKTKGSFEVQDIEVAVKVFHLQQIGASRTFLSECEALRRVKHRNLINIVTCCSSIDAEGNEFRALVFDFMPNYSLDRWLHPSLLDNTEGCTLSVIQRFNIAVDIADALNYLHSSCEPPIIHCDLKPGNVLLGEDMTACIGDFGLAKLLLDPRSHGHENSESTIGIRGTIGYVAPEYGTSGEVSTYGDVYSFGIMLLEIFVGKAPTSDAFRDGLTLPEVVGEAFPDKIEQILDPVLLLDEESELYSTVYDCLVSAIRVGLSCCRQAPCQRMAMRDAAAELCSIRDACARACGQ</sequence>
<evidence type="ECO:0000256" key="20">
    <source>
        <dbReference type="ARBA" id="ARBA00047899"/>
    </source>
</evidence>
<dbReference type="InterPro" id="IPR001245">
    <property type="entry name" value="Ser-Thr/Tyr_kinase_cat_dom"/>
</dbReference>
<dbReference type="InterPro" id="IPR032675">
    <property type="entry name" value="LRR_dom_sf"/>
</dbReference>
<gene>
    <name evidence="28" type="ORF">URODEC1_LOCUS47833</name>
</gene>
<dbReference type="EMBL" id="OZ075112">
    <property type="protein sequence ID" value="CAL4966512.1"/>
    <property type="molecule type" value="Genomic_DNA"/>
</dbReference>
<keyword evidence="13 25" id="KW-0547">Nucleotide-binding</keyword>
<dbReference type="GO" id="GO:0005524">
    <property type="term" value="F:ATP binding"/>
    <property type="evidence" value="ECO:0007669"/>
    <property type="project" value="UniProtKB-UniRule"/>
</dbReference>
<evidence type="ECO:0000256" key="4">
    <source>
        <dbReference type="ARBA" id="ARBA00012513"/>
    </source>
</evidence>
<dbReference type="Gene3D" id="1.10.510.10">
    <property type="entry name" value="Transferase(Phosphotransferase) domain 1"/>
    <property type="match status" value="1"/>
</dbReference>
<dbReference type="SMART" id="SM00220">
    <property type="entry name" value="S_TKc"/>
    <property type="match status" value="1"/>
</dbReference>
<evidence type="ECO:0000256" key="5">
    <source>
        <dbReference type="ARBA" id="ARBA00022475"/>
    </source>
</evidence>
<dbReference type="GO" id="GO:0009791">
    <property type="term" value="P:post-embryonic development"/>
    <property type="evidence" value="ECO:0007669"/>
    <property type="project" value="UniProtKB-ARBA"/>
</dbReference>
<dbReference type="GO" id="GO:0004674">
    <property type="term" value="F:protein serine/threonine kinase activity"/>
    <property type="evidence" value="ECO:0007669"/>
    <property type="project" value="UniProtKB-KW"/>
</dbReference>
<evidence type="ECO:0000256" key="13">
    <source>
        <dbReference type="ARBA" id="ARBA00022741"/>
    </source>
</evidence>
<evidence type="ECO:0000256" key="8">
    <source>
        <dbReference type="ARBA" id="ARBA00022614"/>
    </source>
</evidence>
<dbReference type="InterPro" id="IPR051716">
    <property type="entry name" value="Plant_RL_S/T_kinase"/>
</dbReference>
<dbReference type="FunFam" id="3.80.10.10:FF:000041">
    <property type="entry name" value="LRR receptor-like serine/threonine-protein kinase ERECTA"/>
    <property type="match status" value="1"/>
</dbReference>
<dbReference type="SUPFAM" id="SSF52058">
    <property type="entry name" value="L domain-like"/>
    <property type="match status" value="1"/>
</dbReference>
<comment type="catalytic activity">
    <reaction evidence="20">
        <text>L-threonyl-[protein] + ATP = O-phospho-L-threonyl-[protein] + ADP + H(+)</text>
        <dbReference type="Rhea" id="RHEA:46608"/>
        <dbReference type="Rhea" id="RHEA-COMP:11060"/>
        <dbReference type="Rhea" id="RHEA-COMP:11605"/>
        <dbReference type="ChEBI" id="CHEBI:15378"/>
        <dbReference type="ChEBI" id="CHEBI:30013"/>
        <dbReference type="ChEBI" id="CHEBI:30616"/>
        <dbReference type="ChEBI" id="CHEBI:61977"/>
        <dbReference type="ChEBI" id="CHEBI:456216"/>
        <dbReference type="EC" id="2.7.11.1"/>
    </reaction>
</comment>
<reference evidence="28" key="1">
    <citation type="submission" date="2024-10" db="EMBL/GenBank/DDBJ databases">
        <authorList>
            <person name="Ryan C."/>
        </authorList>
    </citation>
    <scope>NUCLEOTIDE SEQUENCE [LARGE SCALE GENOMIC DNA]</scope>
</reference>
<keyword evidence="15 25" id="KW-0067">ATP-binding</keyword>
<evidence type="ECO:0000256" key="7">
    <source>
        <dbReference type="ARBA" id="ARBA00022553"/>
    </source>
</evidence>
<keyword evidence="12" id="KW-0677">Repeat</keyword>
<dbReference type="PROSITE" id="PS00108">
    <property type="entry name" value="PROTEIN_KINASE_ST"/>
    <property type="match status" value="1"/>
</dbReference>
<keyword evidence="17 26" id="KW-0472">Membrane</keyword>
<evidence type="ECO:0000256" key="11">
    <source>
        <dbReference type="ARBA" id="ARBA00022729"/>
    </source>
</evidence>
<evidence type="ECO:0000256" key="1">
    <source>
        <dbReference type="ARBA" id="ARBA00004162"/>
    </source>
</evidence>
<dbReference type="FunFam" id="1.10.510.10:FF:000358">
    <property type="entry name" value="Putative leucine-rich repeat receptor-like serine/threonine-protein kinase"/>
    <property type="match status" value="1"/>
</dbReference>
<evidence type="ECO:0000256" key="16">
    <source>
        <dbReference type="ARBA" id="ARBA00022989"/>
    </source>
</evidence>
<dbReference type="InterPro" id="IPR017441">
    <property type="entry name" value="Protein_kinase_ATP_BS"/>
</dbReference>
<dbReference type="InterPro" id="IPR011009">
    <property type="entry name" value="Kinase-like_dom_sf"/>
</dbReference>
<dbReference type="AlphaFoldDB" id="A0ABC8ZUF2"/>
<name>A0ABC8ZUF2_9POAL</name>
<dbReference type="Pfam" id="PF07714">
    <property type="entry name" value="PK_Tyr_Ser-Thr"/>
    <property type="match status" value="1"/>
</dbReference>
<comment type="subcellular location">
    <subcellularLocation>
        <location evidence="1">Cell membrane</location>
        <topology evidence="1">Single-pass membrane protein</topology>
    </subcellularLocation>
    <subcellularLocation>
        <location evidence="2">Endoplasmic reticulum membrane</location>
        <topology evidence="2">Single-pass membrane protein</topology>
    </subcellularLocation>
</comment>
<evidence type="ECO:0000256" key="23">
    <source>
        <dbReference type="ARBA" id="ARBA00056628"/>
    </source>
</evidence>
<keyword evidence="29" id="KW-1185">Reference proteome</keyword>
<keyword evidence="18" id="KW-0675">Receptor</keyword>
<dbReference type="FunFam" id="3.80.10.10:FF:000095">
    <property type="entry name" value="LRR receptor-like serine/threonine-protein kinase GSO1"/>
    <property type="match status" value="1"/>
</dbReference>
<evidence type="ECO:0000256" key="18">
    <source>
        <dbReference type="ARBA" id="ARBA00023170"/>
    </source>
</evidence>
<keyword evidence="8" id="KW-0433">Leucine-rich repeat</keyword>
<evidence type="ECO:0000256" key="24">
    <source>
        <dbReference type="ARBA" id="ARBA00072040"/>
    </source>
</evidence>
<evidence type="ECO:0000256" key="21">
    <source>
        <dbReference type="ARBA" id="ARBA00048679"/>
    </source>
</evidence>
<proteinExistence type="inferred from homology"/>
<evidence type="ECO:0000256" key="6">
    <source>
        <dbReference type="ARBA" id="ARBA00022527"/>
    </source>
</evidence>
<dbReference type="Pfam" id="PF13855">
    <property type="entry name" value="LRR_8"/>
    <property type="match status" value="3"/>
</dbReference>
<comment type="function">
    <text evidence="22">Receptor kinase that detects X.oryzae pv. oryzae protein Ax21 to promote innate immunity. Following X.oryzae pv. oryzae protein Ax21 detection, undergoes cleavage, releasing the processed protein kinase Xa21 chain.</text>
</comment>
<dbReference type="InterPro" id="IPR001611">
    <property type="entry name" value="Leu-rich_rpt"/>
</dbReference>
<evidence type="ECO:0000256" key="15">
    <source>
        <dbReference type="ARBA" id="ARBA00022840"/>
    </source>
</evidence>
<evidence type="ECO:0000256" key="9">
    <source>
        <dbReference type="ARBA" id="ARBA00022679"/>
    </source>
</evidence>
<evidence type="ECO:0000256" key="12">
    <source>
        <dbReference type="ARBA" id="ARBA00022737"/>
    </source>
</evidence>
<keyword evidence="6" id="KW-0723">Serine/threonine-protein kinase</keyword>
<keyword evidence="19" id="KW-0325">Glycoprotein</keyword>